<proteinExistence type="predicted"/>
<organism evidence="2 3">
    <name type="scientific">Paraburkholderia caledonica</name>
    <dbReference type="NCBI Taxonomy" id="134536"/>
    <lineage>
        <taxon>Bacteria</taxon>
        <taxon>Pseudomonadati</taxon>
        <taxon>Pseudomonadota</taxon>
        <taxon>Betaproteobacteria</taxon>
        <taxon>Burkholderiales</taxon>
        <taxon>Burkholderiaceae</taxon>
        <taxon>Paraburkholderia</taxon>
    </lineage>
</organism>
<gene>
    <name evidence="2" type="ORF">J2793_000337</name>
</gene>
<dbReference type="Pfam" id="PF10667">
    <property type="entry name" value="DUF2486"/>
    <property type="match status" value="1"/>
</dbReference>
<feature type="region of interest" description="Disordered" evidence="1">
    <location>
        <begin position="19"/>
        <end position="117"/>
    </location>
</feature>
<accession>A0AB73I5D7</accession>
<sequence>MSDPNDNSIPVLSEVLVPGHVAQRREPQAGAAAPAAAPAETPLREAETLRQADVTAEPELAPQPVLTPEETRAPEPVLAPQPLGTEANAAVTDKARSTADYARVKNEPRPHVSAEADHTHDDALAASAATFDRTEPPPPFEAAATVPPDIAQEADTHGQSDIDAERIAERLRERVAGFLAGEGRGVIEARCRSAVEEHATRLVDQITREVVSTLENQMTGWVREAVEAEIARRSGGA</sequence>
<evidence type="ECO:0000256" key="1">
    <source>
        <dbReference type="SAM" id="MobiDB-lite"/>
    </source>
</evidence>
<evidence type="ECO:0000313" key="2">
    <source>
        <dbReference type="EMBL" id="MDP9644915.1"/>
    </source>
</evidence>
<evidence type="ECO:0008006" key="4">
    <source>
        <dbReference type="Google" id="ProtNLM"/>
    </source>
</evidence>
<name>A0AB73I5D7_9BURK</name>
<dbReference type="RefSeq" id="WP_392392499.1">
    <property type="nucleotide sequence ID" value="NZ_JAURTK010000001.1"/>
</dbReference>
<feature type="compositionally biased region" description="Basic and acidic residues" evidence="1">
    <location>
        <begin position="93"/>
        <end position="117"/>
    </location>
</feature>
<protein>
    <recommendedName>
        <fullName evidence="4">DUF2486 domain-containing protein</fullName>
    </recommendedName>
</protein>
<dbReference type="InterPro" id="IPR018924">
    <property type="entry name" value="DUF2486"/>
</dbReference>
<evidence type="ECO:0000313" key="3">
    <source>
        <dbReference type="Proteomes" id="UP001229486"/>
    </source>
</evidence>
<dbReference type="Proteomes" id="UP001229486">
    <property type="component" value="Unassembled WGS sequence"/>
</dbReference>
<dbReference type="AlphaFoldDB" id="A0AB73I5D7"/>
<reference evidence="2" key="1">
    <citation type="submission" date="2023-07" db="EMBL/GenBank/DDBJ databases">
        <title>Sorghum-associated microbial communities from plants grown in Nebraska, USA.</title>
        <authorList>
            <person name="Schachtman D."/>
        </authorList>
    </citation>
    <scope>NUCLEOTIDE SEQUENCE</scope>
    <source>
        <strain evidence="2">DS1061</strain>
    </source>
</reference>
<feature type="compositionally biased region" description="Low complexity" evidence="1">
    <location>
        <begin position="28"/>
        <end position="41"/>
    </location>
</feature>
<dbReference type="EMBL" id="JAURTK010000001">
    <property type="protein sequence ID" value="MDP9644915.1"/>
    <property type="molecule type" value="Genomic_DNA"/>
</dbReference>
<comment type="caution">
    <text evidence="2">The sequence shown here is derived from an EMBL/GenBank/DDBJ whole genome shotgun (WGS) entry which is preliminary data.</text>
</comment>